<keyword evidence="2" id="KW-1185">Reference proteome</keyword>
<dbReference type="Proteomes" id="UP000230069">
    <property type="component" value="Unassembled WGS sequence"/>
</dbReference>
<dbReference type="InParanoid" id="A0A2G5CCE5"/>
<reference evidence="1 2" key="1">
    <citation type="submission" date="2017-09" db="EMBL/GenBank/DDBJ databases">
        <title>WGS assembly of Aquilegia coerulea Goldsmith.</title>
        <authorList>
            <person name="Hodges S."/>
            <person name="Kramer E."/>
            <person name="Nordborg M."/>
            <person name="Tomkins J."/>
            <person name="Borevitz J."/>
            <person name="Derieg N."/>
            <person name="Yan J."/>
            <person name="Mihaltcheva S."/>
            <person name="Hayes R.D."/>
            <person name="Rokhsar D."/>
        </authorList>
    </citation>
    <scope>NUCLEOTIDE SEQUENCE [LARGE SCALE GENOMIC DNA]</scope>
    <source>
        <strain evidence="2">cv. Goldsmith</strain>
    </source>
</reference>
<proteinExistence type="predicted"/>
<accession>A0A2G5CCE5</accession>
<evidence type="ECO:0000313" key="1">
    <source>
        <dbReference type="EMBL" id="PIA28929.1"/>
    </source>
</evidence>
<evidence type="ECO:0000313" key="2">
    <source>
        <dbReference type="Proteomes" id="UP000230069"/>
    </source>
</evidence>
<organism evidence="1 2">
    <name type="scientific">Aquilegia coerulea</name>
    <name type="common">Rocky mountain columbine</name>
    <dbReference type="NCBI Taxonomy" id="218851"/>
    <lineage>
        <taxon>Eukaryota</taxon>
        <taxon>Viridiplantae</taxon>
        <taxon>Streptophyta</taxon>
        <taxon>Embryophyta</taxon>
        <taxon>Tracheophyta</taxon>
        <taxon>Spermatophyta</taxon>
        <taxon>Magnoliopsida</taxon>
        <taxon>Ranunculales</taxon>
        <taxon>Ranunculaceae</taxon>
        <taxon>Thalictroideae</taxon>
        <taxon>Aquilegia</taxon>
    </lineage>
</organism>
<dbReference type="EMBL" id="KZ305082">
    <property type="protein sequence ID" value="PIA28929.1"/>
    <property type="molecule type" value="Genomic_DNA"/>
</dbReference>
<sequence>MTMMLMHTNTQIEPGVEACYRCNNYYAIVYLFVEHYNILLYYKYKSRILHSLINDIVLLVVCHRTRGKLKNMPSVF</sequence>
<gene>
    <name evidence="1" type="ORF">AQUCO_06500044v1</name>
</gene>
<dbReference type="AlphaFoldDB" id="A0A2G5CCE5"/>
<name>A0A2G5CCE5_AQUCA</name>
<protein>
    <submittedName>
        <fullName evidence="1">Uncharacterized protein</fullName>
    </submittedName>
</protein>